<reference evidence="1" key="1">
    <citation type="journal article" date="2018" name="DNA Res.">
        <title>Multiple hybrid de novo genome assembly of finger millet, an orphan allotetraploid crop.</title>
        <authorList>
            <person name="Hatakeyama M."/>
            <person name="Aluri S."/>
            <person name="Balachadran M.T."/>
            <person name="Sivarajan S.R."/>
            <person name="Patrignani A."/>
            <person name="Gruter S."/>
            <person name="Poveda L."/>
            <person name="Shimizu-Inatsugi R."/>
            <person name="Baeten J."/>
            <person name="Francoijs K.J."/>
            <person name="Nataraja K.N."/>
            <person name="Reddy Y.A.N."/>
            <person name="Phadnis S."/>
            <person name="Ravikumar R.L."/>
            <person name="Schlapbach R."/>
            <person name="Sreeman S.M."/>
            <person name="Shimizu K.K."/>
        </authorList>
    </citation>
    <scope>NUCLEOTIDE SEQUENCE</scope>
</reference>
<evidence type="ECO:0000313" key="1">
    <source>
        <dbReference type="EMBL" id="GJN14071.1"/>
    </source>
</evidence>
<name>A0AAV5DUR5_ELECO</name>
<comment type="caution">
    <text evidence="1">The sequence shown here is derived from an EMBL/GenBank/DDBJ whole genome shotgun (WGS) entry which is preliminary data.</text>
</comment>
<dbReference type="EMBL" id="BQKI01000071">
    <property type="protein sequence ID" value="GJN14071.1"/>
    <property type="molecule type" value="Genomic_DNA"/>
</dbReference>
<proteinExistence type="predicted"/>
<organism evidence="1 2">
    <name type="scientific">Eleusine coracana subsp. coracana</name>
    <dbReference type="NCBI Taxonomy" id="191504"/>
    <lineage>
        <taxon>Eukaryota</taxon>
        <taxon>Viridiplantae</taxon>
        <taxon>Streptophyta</taxon>
        <taxon>Embryophyta</taxon>
        <taxon>Tracheophyta</taxon>
        <taxon>Spermatophyta</taxon>
        <taxon>Magnoliopsida</taxon>
        <taxon>Liliopsida</taxon>
        <taxon>Poales</taxon>
        <taxon>Poaceae</taxon>
        <taxon>PACMAD clade</taxon>
        <taxon>Chloridoideae</taxon>
        <taxon>Cynodonteae</taxon>
        <taxon>Eleusininae</taxon>
        <taxon>Eleusine</taxon>
    </lineage>
</organism>
<sequence>MYLITGHYLILKAIRTFASKKTQRKGGNFQNKSTGPTFISKEASSVSEGSAGTILQVNSKDVDTSNNQGAPRSAVLQACTLTSGLLLGGGLVLRQASHFGSLNGWPIADPSDVSCKHLFLQKRVLVKCLFFFFRGITVLLVDSSNIFCLGFLQLTLKHGISSW</sequence>
<reference evidence="1" key="2">
    <citation type="submission" date="2021-12" db="EMBL/GenBank/DDBJ databases">
        <title>Resequencing data analysis of finger millet.</title>
        <authorList>
            <person name="Hatakeyama M."/>
            <person name="Aluri S."/>
            <person name="Balachadran M.T."/>
            <person name="Sivarajan S.R."/>
            <person name="Poveda L."/>
            <person name="Shimizu-Inatsugi R."/>
            <person name="Schlapbach R."/>
            <person name="Sreeman S.M."/>
            <person name="Shimizu K.K."/>
        </authorList>
    </citation>
    <scope>NUCLEOTIDE SEQUENCE</scope>
</reference>
<dbReference type="Proteomes" id="UP001054889">
    <property type="component" value="Unassembled WGS sequence"/>
</dbReference>
<keyword evidence="2" id="KW-1185">Reference proteome</keyword>
<evidence type="ECO:0000313" key="2">
    <source>
        <dbReference type="Proteomes" id="UP001054889"/>
    </source>
</evidence>
<gene>
    <name evidence="1" type="primary">gb00848</name>
    <name evidence="1" type="ORF">PR202_gb00848</name>
</gene>
<protein>
    <submittedName>
        <fullName evidence="1">Uncharacterized protein</fullName>
    </submittedName>
</protein>
<accession>A0AAV5DUR5</accession>
<dbReference type="AlphaFoldDB" id="A0AAV5DUR5"/>